<dbReference type="AlphaFoldDB" id="A0A2N1JFK8"/>
<gene>
    <name evidence="3" type="ORF">MVES_000316</name>
</gene>
<keyword evidence="4" id="KW-1185">Reference proteome</keyword>
<keyword evidence="1" id="KW-0812">Transmembrane</keyword>
<feature type="transmembrane region" description="Helical" evidence="1">
    <location>
        <begin position="582"/>
        <end position="599"/>
    </location>
</feature>
<proteinExistence type="predicted"/>
<keyword evidence="1" id="KW-1133">Transmembrane helix</keyword>
<dbReference type="GO" id="GO:0016788">
    <property type="term" value="F:hydrolase activity, acting on ester bonds"/>
    <property type="evidence" value="ECO:0007669"/>
    <property type="project" value="InterPro"/>
</dbReference>
<dbReference type="SMART" id="SM01124">
    <property type="entry name" value="DBR1"/>
    <property type="match status" value="1"/>
</dbReference>
<protein>
    <recommendedName>
        <fullName evidence="2">Lariat debranching enzyme C-terminal domain-containing protein</fullName>
    </recommendedName>
</protein>
<dbReference type="PANTHER" id="PTHR32100">
    <property type="entry name" value="OMEGA-6 FATTY ACID DESATURASE, CHLOROPLASTIC"/>
    <property type="match status" value="1"/>
</dbReference>
<dbReference type="GO" id="GO:0006629">
    <property type="term" value="P:lipid metabolic process"/>
    <property type="evidence" value="ECO:0007669"/>
    <property type="project" value="InterPro"/>
</dbReference>
<evidence type="ECO:0000313" key="3">
    <source>
        <dbReference type="EMBL" id="PKI85323.1"/>
    </source>
</evidence>
<dbReference type="Proteomes" id="UP000232875">
    <property type="component" value="Unassembled WGS sequence"/>
</dbReference>
<reference evidence="3 4" key="1">
    <citation type="submission" date="2017-10" db="EMBL/GenBank/DDBJ databases">
        <title>A novel species of cold-tolerant Malassezia isolated from bats.</title>
        <authorList>
            <person name="Lorch J.M."/>
            <person name="Palmer J.M."/>
            <person name="Vanderwolf K.J."/>
            <person name="Schmidt K.Z."/>
            <person name="Verant M.L."/>
            <person name="Weller T.J."/>
            <person name="Blehert D.S."/>
        </authorList>
    </citation>
    <scope>NUCLEOTIDE SEQUENCE [LARGE SCALE GENOMIC DNA]</scope>
    <source>
        <strain evidence="3 4">NWHC:44797-103</strain>
    </source>
</reference>
<feature type="transmembrane region" description="Helical" evidence="1">
    <location>
        <begin position="611"/>
        <end position="631"/>
    </location>
</feature>
<dbReference type="InterPro" id="IPR012171">
    <property type="entry name" value="Fatty_acid_desaturase"/>
</dbReference>
<dbReference type="InterPro" id="IPR007708">
    <property type="entry name" value="DBR1_C"/>
</dbReference>
<evidence type="ECO:0000256" key="1">
    <source>
        <dbReference type="SAM" id="Phobius"/>
    </source>
</evidence>
<dbReference type="STRING" id="2020962.A0A2N1JFK8"/>
<dbReference type="InterPro" id="IPR029052">
    <property type="entry name" value="Metallo-depent_PP-like"/>
</dbReference>
<dbReference type="CDD" id="cd03507">
    <property type="entry name" value="Delta12-FADS-like"/>
    <property type="match status" value="1"/>
</dbReference>
<feature type="transmembrane region" description="Helical" evidence="1">
    <location>
        <begin position="418"/>
        <end position="439"/>
    </location>
</feature>
<dbReference type="EMBL" id="KZ454987">
    <property type="protein sequence ID" value="PKI85323.1"/>
    <property type="molecule type" value="Genomic_DNA"/>
</dbReference>
<keyword evidence="1" id="KW-0472">Membrane</keyword>
<sequence length="759" mass="85758">MGDFHRYYAGEKTAPILTLVIGGNHEASNYMWELYYGGWLAPNIYYLGAAGSVDLGGIVVAGASGIFKRHDYTAGRFEHQPYSPSGIRSVYHTRQFDIIKLGLLQRPQIFLSHDWPNGIEHCGDVTALLRKKPFFREEVATSTLGSPPLQMLLDALHPAYWFSAHLHVRFAATVYFGDAGQSDTLAVRSNTILNPEVLEISDEENATAVSAVAMPAAVPHRPETTQFLALNKCSPRGDFLHFFTLPTPADPFLHASTEARPQVPLLYNKRWLAITRVMDPYFSLQRRQMPLPSIQDPSLRERICEEEARLDTLFADKVNPLDVPAYVNPQTAAFSKTYNPDDLQKYKVPDLSVQDLLSSIPSHCFQRSAFHSFLYLFVDFIQLGILVYGATWINTMAESVPWGMPGLSLGATQSVAKFALWSVYCILQGFVFTGIWVIAHECGHQAFSSSKTLNNAVGWVLHSALLVPYHSWRISHGRHHAGTGHLFRDEVFVPRTRDDRSMLPLRPADDENAKANESWGSWLGELLEDAPLFNFFELLLQQTFGWILYLTLNVSGQLSFPNWTNHFSPDSVIFNKRHRNQILMSDVGIALALGSLFAWGSLSPGGWREVVLYYGIPYMLTNHWLVMITYLQHTDPLIPHYSPDAWTFPRGALCTVDREWLGFVGPWFLHGISETHVLHHVSSKIPHYHAWEATEALKKRIGMHYMKSTENVFVSLWKTIRGCRYIELEDVAFYRNADGIPKSVALLPQKVDSGLSYSE</sequence>
<dbReference type="Pfam" id="PF05011">
    <property type="entry name" value="DBR1"/>
    <property type="match status" value="1"/>
</dbReference>
<dbReference type="GO" id="GO:0016491">
    <property type="term" value="F:oxidoreductase activity"/>
    <property type="evidence" value="ECO:0007669"/>
    <property type="project" value="InterPro"/>
</dbReference>
<dbReference type="OrthoDB" id="1461976at2759"/>
<evidence type="ECO:0000259" key="2">
    <source>
        <dbReference type="SMART" id="SM01124"/>
    </source>
</evidence>
<dbReference type="SUPFAM" id="SSF56300">
    <property type="entry name" value="Metallo-dependent phosphatases"/>
    <property type="match status" value="1"/>
</dbReference>
<feature type="transmembrane region" description="Helical" evidence="1">
    <location>
        <begin position="373"/>
        <end position="393"/>
    </location>
</feature>
<feature type="domain" description="Lariat debranching enzyme C-terminal" evidence="2">
    <location>
        <begin position="214"/>
        <end position="352"/>
    </location>
</feature>
<accession>A0A2N1JFK8</accession>
<evidence type="ECO:0000313" key="4">
    <source>
        <dbReference type="Proteomes" id="UP000232875"/>
    </source>
</evidence>
<dbReference type="GO" id="GO:0006397">
    <property type="term" value="P:mRNA processing"/>
    <property type="evidence" value="ECO:0007669"/>
    <property type="project" value="InterPro"/>
</dbReference>
<feature type="transmembrane region" description="Helical" evidence="1">
    <location>
        <begin position="44"/>
        <end position="67"/>
    </location>
</feature>
<dbReference type="InterPro" id="IPR005804">
    <property type="entry name" value="FA_desaturase_dom"/>
</dbReference>
<dbReference type="Pfam" id="PF00487">
    <property type="entry name" value="FA_desaturase"/>
    <property type="match status" value="1"/>
</dbReference>
<organism evidence="3 4">
    <name type="scientific">Malassezia vespertilionis</name>
    <dbReference type="NCBI Taxonomy" id="2020962"/>
    <lineage>
        <taxon>Eukaryota</taxon>
        <taxon>Fungi</taxon>
        <taxon>Dikarya</taxon>
        <taxon>Basidiomycota</taxon>
        <taxon>Ustilaginomycotina</taxon>
        <taxon>Malasseziomycetes</taxon>
        <taxon>Malasseziales</taxon>
        <taxon>Malasseziaceae</taxon>
        <taxon>Malassezia</taxon>
    </lineage>
</organism>
<name>A0A2N1JFK8_9BASI</name>